<organism evidence="4 5">
    <name type="scientific">Chaetoceros tenuissimus</name>
    <dbReference type="NCBI Taxonomy" id="426638"/>
    <lineage>
        <taxon>Eukaryota</taxon>
        <taxon>Sar</taxon>
        <taxon>Stramenopiles</taxon>
        <taxon>Ochrophyta</taxon>
        <taxon>Bacillariophyta</taxon>
        <taxon>Coscinodiscophyceae</taxon>
        <taxon>Chaetocerotophycidae</taxon>
        <taxon>Chaetocerotales</taxon>
        <taxon>Chaetocerotaceae</taxon>
        <taxon>Chaetoceros</taxon>
    </lineage>
</organism>
<evidence type="ECO:0000313" key="5">
    <source>
        <dbReference type="Proteomes" id="UP001054902"/>
    </source>
</evidence>
<dbReference type="SUPFAM" id="SSF50978">
    <property type="entry name" value="WD40 repeat-like"/>
    <property type="match status" value="1"/>
</dbReference>
<keyword evidence="1" id="KW-0853">WD repeat</keyword>
<feature type="transmembrane region" description="Helical" evidence="3">
    <location>
        <begin position="6"/>
        <end position="24"/>
    </location>
</feature>
<dbReference type="PANTHER" id="PTHR19848">
    <property type="entry name" value="WD40 REPEAT PROTEIN"/>
    <property type="match status" value="1"/>
</dbReference>
<dbReference type="Proteomes" id="UP001054902">
    <property type="component" value="Unassembled WGS sequence"/>
</dbReference>
<keyword evidence="3" id="KW-0472">Membrane</keyword>
<dbReference type="InterPro" id="IPR001680">
    <property type="entry name" value="WD40_rpt"/>
</dbReference>
<dbReference type="PANTHER" id="PTHR19848:SF8">
    <property type="entry name" value="F-BOX AND WD REPEAT DOMAIN CONTAINING 7"/>
    <property type="match status" value="1"/>
</dbReference>
<evidence type="ECO:0000256" key="1">
    <source>
        <dbReference type="ARBA" id="ARBA00022574"/>
    </source>
</evidence>
<protein>
    <submittedName>
        <fullName evidence="4">Uncharacterized protein</fullName>
    </submittedName>
</protein>
<evidence type="ECO:0000256" key="2">
    <source>
        <dbReference type="ARBA" id="ARBA00022737"/>
    </source>
</evidence>
<proteinExistence type="predicted"/>
<sequence length="573" mass="63188">MRRNNTYYFIASMLAGNTFAFTPMRLKKNIYVQKASTIKLHQSDSNGEEPLFYDDFDMGNSQSDNLYNPQGSPDTKENIDYTSIFQKSVQEDEVRQDRITKNWESGNWKCRGFSLDKYSGVTGGNISQDKKMEENTVKISKLAFDETASGPGFGQAAEQIAVGRTDGSVYLINLSHEYLTKFQAVPKLENKPENDGVDSLSARLEMEMVNEDDINPLADYSLGSINRQTDTRNPFEIESQFQAHGEGEVITAMLFHDDRLYTSGGANGHIKAWKFGAVDGRTQIIPLFNLDTAHTDEVVCLKSLSISECDDITDHNLLLSASRDGSFGLWDMNGDMVFTCTLQGENGQPVKINCADVDISGDDHIIYLGLSDGHVVAYVASELVGSASNGGICPLPKCRFMSHDPTTSRTNDSAPGVTALVCAGEGTSRASASSSYIVTGGFDGTIKQWEMIKQKRENENQVEFQLMHWPRLGTQRLSQRAHILKAHHKGPVTALASSKGPVTRILSSGADGSIRVHDPSEEEDLYAMYGFEEDVTSICLDGEILVTNGMSGFVCIHDFDAEEDIDDAIQLDW</sequence>
<gene>
    <name evidence="4" type="ORF">CTEN210_01551</name>
</gene>
<dbReference type="Pfam" id="PF00400">
    <property type="entry name" value="WD40"/>
    <property type="match status" value="3"/>
</dbReference>
<dbReference type="AlphaFoldDB" id="A0AAD3GZI5"/>
<accession>A0AAD3GZI5</accession>
<evidence type="ECO:0000313" key="4">
    <source>
        <dbReference type="EMBL" id="GFH45077.1"/>
    </source>
</evidence>
<dbReference type="InterPro" id="IPR015943">
    <property type="entry name" value="WD40/YVTN_repeat-like_dom_sf"/>
</dbReference>
<keyword evidence="2" id="KW-0677">Repeat</keyword>
<dbReference type="Gene3D" id="2.130.10.10">
    <property type="entry name" value="YVTN repeat-like/Quinoprotein amine dehydrogenase"/>
    <property type="match status" value="2"/>
</dbReference>
<comment type="caution">
    <text evidence="4">The sequence shown here is derived from an EMBL/GenBank/DDBJ whole genome shotgun (WGS) entry which is preliminary data.</text>
</comment>
<name>A0AAD3GZI5_9STRA</name>
<dbReference type="EMBL" id="BLLK01000020">
    <property type="protein sequence ID" value="GFH45077.1"/>
    <property type="molecule type" value="Genomic_DNA"/>
</dbReference>
<keyword evidence="3" id="KW-0812">Transmembrane</keyword>
<keyword evidence="5" id="KW-1185">Reference proteome</keyword>
<keyword evidence="3" id="KW-1133">Transmembrane helix</keyword>
<dbReference type="SMART" id="SM00320">
    <property type="entry name" value="WD40"/>
    <property type="match status" value="6"/>
</dbReference>
<evidence type="ECO:0000256" key="3">
    <source>
        <dbReference type="SAM" id="Phobius"/>
    </source>
</evidence>
<reference evidence="4 5" key="1">
    <citation type="journal article" date="2021" name="Sci. Rep.">
        <title>The genome of the diatom Chaetoceros tenuissimus carries an ancient integrated fragment of an extant virus.</title>
        <authorList>
            <person name="Hongo Y."/>
            <person name="Kimura K."/>
            <person name="Takaki Y."/>
            <person name="Yoshida Y."/>
            <person name="Baba S."/>
            <person name="Kobayashi G."/>
            <person name="Nagasaki K."/>
            <person name="Hano T."/>
            <person name="Tomaru Y."/>
        </authorList>
    </citation>
    <scope>NUCLEOTIDE SEQUENCE [LARGE SCALE GENOMIC DNA]</scope>
    <source>
        <strain evidence="4 5">NIES-3715</strain>
    </source>
</reference>
<dbReference type="InterPro" id="IPR036322">
    <property type="entry name" value="WD40_repeat_dom_sf"/>
</dbReference>